<keyword evidence="2" id="KW-0479">Metal-binding</keyword>
<dbReference type="PROSITE" id="PS01125">
    <property type="entry name" value="ROK"/>
    <property type="match status" value="1"/>
</dbReference>
<dbReference type="eggNOG" id="ENOG502QRD3">
    <property type="taxonomic scope" value="Eukaryota"/>
</dbReference>
<name>D7G853_ECTSI</name>
<dbReference type="FunFam" id="3.30.420.40:FF:000136">
    <property type="entry name" value="Putative fructokinase"/>
    <property type="match status" value="1"/>
</dbReference>
<reference evidence="7 8" key="1">
    <citation type="journal article" date="2010" name="Nature">
        <title>The Ectocarpus genome and the independent evolution of multicellularity in brown algae.</title>
        <authorList>
            <person name="Cock J.M."/>
            <person name="Sterck L."/>
            <person name="Rouze P."/>
            <person name="Scornet D."/>
            <person name="Allen A.E."/>
            <person name="Amoutzias G."/>
            <person name="Anthouard V."/>
            <person name="Artiguenave F."/>
            <person name="Aury J.M."/>
            <person name="Badger J.H."/>
            <person name="Beszteri B."/>
            <person name="Billiau K."/>
            <person name="Bonnet E."/>
            <person name="Bothwell J.H."/>
            <person name="Bowler C."/>
            <person name="Boyen C."/>
            <person name="Brownlee C."/>
            <person name="Carrano C.J."/>
            <person name="Charrier B."/>
            <person name="Cho G.Y."/>
            <person name="Coelho S.M."/>
            <person name="Collen J."/>
            <person name="Corre E."/>
            <person name="Da Silva C."/>
            <person name="Delage L."/>
            <person name="Delaroque N."/>
            <person name="Dittami S.M."/>
            <person name="Doulbeau S."/>
            <person name="Elias M."/>
            <person name="Farnham G."/>
            <person name="Gachon C.M."/>
            <person name="Gschloessl B."/>
            <person name="Heesch S."/>
            <person name="Jabbari K."/>
            <person name="Jubin C."/>
            <person name="Kawai H."/>
            <person name="Kimura K."/>
            <person name="Kloareg B."/>
            <person name="Kupper F.C."/>
            <person name="Lang D."/>
            <person name="Le Bail A."/>
            <person name="Leblanc C."/>
            <person name="Lerouge P."/>
            <person name="Lohr M."/>
            <person name="Lopez P.J."/>
            <person name="Martens C."/>
            <person name="Maumus F."/>
            <person name="Michel G."/>
            <person name="Miranda-Saavedra D."/>
            <person name="Morales J."/>
            <person name="Moreau H."/>
            <person name="Motomura T."/>
            <person name="Nagasato C."/>
            <person name="Napoli C.A."/>
            <person name="Nelson D.R."/>
            <person name="Nyvall-Collen P."/>
            <person name="Peters A.F."/>
            <person name="Pommier C."/>
            <person name="Potin P."/>
            <person name="Poulain J."/>
            <person name="Quesneville H."/>
            <person name="Read B."/>
            <person name="Rensing S.A."/>
            <person name="Ritter A."/>
            <person name="Rousvoal S."/>
            <person name="Samanta M."/>
            <person name="Samson G."/>
            <person name="Schroeder D.C."/>
            <person name="Segurens B."/>
            <person name="Strittmatter M."/>
            <person name="Tonon T."/>
            <person name="Tregear J.W."/>
            <person name="Valentin K."/>
            <person name="von Dassow P."/>
            <person name="Yamagishi T."/>
            <person name="Van de Peer Y."/>
            <person name="Wincker P."/>
        </authorList>
    </citation>
    <scope>NUCLEOTIDE SEQUENCE [LARGE SCALE GENOMIC DNA]</scope>
    <source>
        <strain evidence="8">Ec32 / CCAP1310/4</strain>
    </source>
</reference>
<evidence type="ECO:0000256" key="6">
    <source>
        <dbReference type="ARBA" id="ARBA00048451"/>
    </source>
</evidence>
<dbReference type="InterPro" id="IPR043129">
    <property type="entry name" value="ATPase_NBD"/>
</dbReference>
<dbReference type="EMBL" id="FN649751">
    <property type="protein sequence ID" value="CBJ27916.1"/>
    <property type="molecule type" value="Genomic_DNA"/>
</dbReference>
<evidence type="ECO:0000256" key="4">
    <source>
        <dbReference type="ARBA" id="ARBA00022842"/>
    </source>
</evidence>
<dbReference type="EC" id="2.7.1.4" evidence="5"/>
<evidence type="ECO:0000256" key="3">
    <source>
        <dbReference type="ARBA" id="ARBA00022833"/>
    </source>
</evidence>
<keyword evidence="8" id="KW-1185">Reference proteome</keyword>
<keyword evidence="4" id="KW-0460">Magnesium</keyword>
<comment type="cofactor">
    <cofactor evidence="1">
        <name>Mg(2+)</name>
        <dbReference type="ChEBI" id="CHEBI:18420"/>
    </cofactor>
</comment>
<dbReference type="Pfam" id="PF00480">
    <property type="entry name" value="ROK"/>
    <property type="match status" value="1"/>
</dbReference>
<proteinExistence type="predicted"/>
<evidence type="ECO:0000256" key="1">
    <source>
        <dbReference type="ARBA" id="ARBA00001946"/>
    </source>
</evidence>
<dbReference type="InParanoid" id="D7G853"/>
<dbReference type="EMBL" id="FN649107">
    <property type="protein sequence ID" value="CBJ27916.1"/>
    <property type="molecule type" value="Genomic_DNA"/>
</dbReference>
<dbReference type="GO" id="GO:0046872">
    <property type="term" value="F:metal ion binding"/>
    <property type="evidence" value="ECO:0007669"/>
    <property type="project" value="UniProtKB-KW"/>
</dbReference>
<dbReference type="PANTHER" id="PTHR42742:SF3">
    <property type="entry name" value="FRUCTOKINASE"/>
    <property type="match status" value="1"/>
</dbReference>
<evidence type="ECO:0000256" key="5">
    <source>
        <dbReference type="ARBA" id="ARBA00038887"/>
    </source>
</evidence>
<sequence length="351" mass="36115">MVIYAGVEGGGTTWRVAIADGHPTNITESKSFVTVQDSKEQLKAIKDWLSTRKYDCLGIGTFGPVDPREGSPTYGYITSTPKPGWNMVDVVGYLSDGSVPCKFDTDVNAPALAEFMWGAKKEGESSCAYITVGTGVGVGLVVNGQAVHGLMHPEAGHLCLKRMPGDDFPGVDSVFGGASVEGLASTVALAARKNCAREDLPGVPDSDPVWEATAHSLAGLCASLVLVVSPERIVLSGGVMNRTLLYDKVRKWTRELLNGYIDHPAVTTDAVDDYITPSSFGQNAGMVGSLTLAHIAYEEAGGRGGGAGSPTATKAGGGAACLASPCNVSVALAAAAVVGLGALAIAKASKK</sequence>
<organism evidence="7 8">
    <name type="scientific">Ectocarpus siliculosus</name>
    <name type="common">Brown alga</name>
    <name type="synonym">Conferva siliculosa</name>
    <dbReference type="NCBI Taxonomy" id="2880"/>
    <lineage>
        <taxon>Eukaryota</taxon>
        <taxon>Sar</taxon>
        <taxon>Stramenopiles</taxon>
        <taxon>Ochrophyta</taxon>
        <taxon>PX clade</taxon>
        <taxon>Phaeophyceae</taxon>
        <taxon>Ectocarpales</taxon>
        <taxon>Ectocarpaceae</taxon>
        <taxon>Ectocarpus</taxon>
    </lineage>
</organism>
<evidence type="ECO:0000313" key="7">
    <source>
        <dbReference type="EMBL" id="CBJ27916.1"/>
    </source>
</evidence>
<dbReference type="InterPro" id="IPR051804">
    <property type="entry name" value="Carb_Metab_Reg_Kinase/Isom"/>
</dbReference>
<dbReference type="GO" id="GO:0008865">
    <property type="term" value="F:fructokinase activity"/>
    <property type="evidence" value="ECO:0007669"/>
    <property type="project" value="UniProtKB-EC"/>
</dbReference>
<dbReference type="CDD" id="cd24067">
    <property type="entry name" value="ASKHA_NBD_ROK_BsFRK-like"/>
    <property type="match status" value="1"/>
</dbReference>
<dbReference type="AlphaFoldDB" id="D7G853"/>
<comment type="catalytic activity">
    <reaction evidence="6">
        <text>D-fructose + ATP = D-fructose 6-phosphate + ADP + H(+)</text>
        <dbReference type="Rhea" id="RHEA:16125"/>
        <dbReference type="ChEBI" id="CHEBI:15378"/>
        <dbReference type="ChEBI" id="CHEBI:30616"/>
        <dbReference type="ChEBI" id="CHEBI:37721"/>
        <dbReference type="ChEBI" id="CHEBI:61527"/>
        <dbReference type="ChEBI" id="CHEBI:456216"/>
        <dbReference type="EC" id="2.7.1.4"/>
    </reaction>
</comment>
<dbReference type="Proteomes" id="UP000002630">
    <property type="component" value="Linkage Group LG26"/>
</dbReference>
<dbReference type="SUPFAM" id="SSF53067">
    <property type="entry name" value="Actin-like ATPase domain"/>
    <property type="match status" value="1"/>
</dbReference>
<accession>D7G853</accession>
<evidence type="ECO:0000313" key="8">
    <source>
        <dbReference type="Proteomes" id="UP000002630"/>
    </source>
</evidence>
<dbReference type="STRING" id="2880.D7G853"/>
<dbReference type="PANTHER" id="PTHR42742">
    <property type="entry name" value="TRANSCRIPTIONAL REPRESSOR MPRA"/>
    <property type="match status" value="1"/>
</dbReference>
<gene>
    <name evidence="7" type="ORF">Esi_0087_0031</name>
</gene>
<protein>
    <recommendedName>
        <fullName evidence="5">fructokinase</fullName>
        <ecNumber evidence="5">2.7.1.4</ecNumber>
    </recommendedName>
</protein>
<keyword evidence="3" id="KW-0862">Zinc</keyword>
<dbReference type="OMA" id="DIQAYYI"/>
<dbReference type="Gene3D" id="3.30.420.40">
    <property type="match status" value="2"/>
</dbReference>
<dbReference type="InterPro" id="IPR000600">
    <property type="entry name" value="ROK"/>
</dbReference>
<dbReference type="OrthoDB" id="10260668at2759"/>
<dbReference type="InterPro" id="IPR049874">
    <property type="entry name" value="ROK_cs"/>
</dbReference>
<evidence type="ECO:0000256" key="2">
    <source>
        <dbReference type="ARBA" id="ARBA00022723"/>
    </source>
</evidence>